<accession>A0A235CE17</accession>
<evidence type="ECO:0000259" key="6">
    <source>
        <dbReference type="SMART" id="SM01144"/>
    </source>
</evidence>
<dbReference type="InterPro" id="IPR005636">
    <property type="entry name" value="DTW"/>
</dbReference>
<dbReference type="PANTHER" id="PTHR21392:SF0">
    <property type="entry name" value="TRNA-URIDINE AMINOCARBOXYPROPYLTRANSFERASE 2"/>
    <property type="match status" value="1"/>
</dbReference>
<sequence length="186" mass="20554">MSRFICPHCRLPERTCLCTSVQPQICPLPVIVLQHPQEAKHAKSTVPLLQLALPGLERVVTEQMPAPPLPATGRWWLLYPDAQAVDIDQVTPAGLGIGGLIVLDGTWRKTRLLRHLNPWLNTLPALSFSNAPAGRYDIRKGPGGQALSTLESVAHVLNRLTPAFDPDPLRHLLACRVAQFRAHREN</sequence>
<comment type="similarity">
    <text evidence="5">Belongs to the TDD superfamily. DTWD2 family.</text>
</comment>
<dbReference type="Proteomes" id="UP000243640">
    <property type="component" value="Unassembled WGS sequence"/>
</dbReference>
<dbReference type="GO" id="GO:0008033">
    <property type="term" value="P:tRNA processing"/>
    <property type="evidence" value="ECO:0007669"/>
    <property type="project" value="UniProtKB-KW"/>
</dbReference>
<keyword evidence="4" id="KW-0819">tRNA processing</keyword>
<evidence type="ECO:0000256" key="2">
    <source>
        <dbReference type="ARBA" id="ARBA00022679"/>
    </source>
</evidence>
<organism evidence="7 9">
    <name type="scientific">Oceanimonas baumannii</name>
    <dbReference type="NCBI Taxonomy" id="129578"/>
    <lineage>
        <taxon>Bacteria</taxon>
        <taxon>Pseudomonadati</taxon>
        <taxon>Pseudomonadota</taxon>
        <taxon>Gammaproteobacteria</taxon>
        <taxon>Aeromonadales</taxon>
        <taxon>Aeromonadaceae</taxon>
        <taxon>Oceanimonas</taxon>
    </lineage>
</organism>
<dbReference type="SMART" id="SM01144">
    <property type="entry name" value="DTW"/>
    <property type="match status" value="1"/>
</dbReference>
<dbReference type="EMBL" id="SODO01000015">
    <property type="protein sequence ID" value="TDW56313.1"/>
    <property type="molecule type" value="Genomic_DNA"/>
</dbReference>
<comment type="caution">
    <text evidence="7">The sequence shown here is derived from an EMBL/GenBank/DDBJ whole genome shotgun (WGS) entry which is preliminary data.</text>
</comment>
<evidence type="ECO:0000256" key="5">
    <source>
        <dbReference type="ARBA" id="ARBA00034489"/>
    </source>
</evidence>
<evidence type="ECO:0000313" key="9">
    <source>
        <dbReference type="Proteomes" id="UP000243640"/>
    </source>
</evidence>
<evidence type="ECO:0000256" key="3">
    <source>
        <dbReference type="ARBA" id="ARBA00022691"/>
    </source>
</evidence>
<keyword evidence="3" id="KW-0949">S-adenosyl-L-methionine</keyword>
<reference evidence="8 10" key="2">
    <citation type="submission" date="2019-03" db="EMBL/GenBank/DDBJ databases">
        <title>Genomic Encyclopedia of Archaeal and Bacterial Type Strains, Phase II (KMG-II): from individual species to whole genera.</title>
        <authorList>
            <person name="Goeker M."/>
        </authorList>
    </citation>
    <scope>NUCLEOTIDE SEQUENCE [LARGE SCALE GENOMIC DNA]</scope>
    <source>
        <strain evidence="8 10">DSM 15594</strain>
    </source>
</reference>
<keyword evidence="2" id="KW-0808">Transferase</keyword>
<protein>
    <recommendedName>
        <fullName evidence="1">tRNA-uridine aminocarboxypropyltransferase</fullName>
        <ecNumber evidence="1">2.5.1.25</ecNumber>
    </recommendedName>
</protein>
<dbReference type="Pfam" id="PF03942">
    <property type="entry name" value="DTW"/>
    <property type="match status" value="1"/>
</dbReference>
<proteinExistence type="inferred from homology"/>
<dbReference type="GO" id="GO:0016432">
    <property type="term" value="F:tRNA-uridine aminocarboxypropyltransferase activity"/>
    <property type="evidence" value="ECO:0007669"/>
    <property type="project" value="UniProtKB-EC"/>
</dbReference>
<keyword evidence="10" id="KW-1185">Reference proteome</keyword>
<dbReference type="InterPro" id="IPR039262">
    <property type="entry name" value="DTWD2/TAPT"/>
</dbReference>
<evidence type="ECO:0000313" key="10">
    <source>
        <dbReference type="Proteomes" id="UP000295058"/>
    </source>
</evidence>
<dbReference type="OrthoDB" id="268835at2"/>
<dbReference type="EC" id="2.5.1.25" evidence="1"/>
<evidence type="ECO:0000256" key="1">
    <source>
        <dbReference type="ARBA" id="ARBA00012386"/>
    </source>
</evidence>
<name>A0A235CE17_9GAMM</name>
<evidence type="ECO:0000313" key="7">
    <source>
        <dbReference type="EMBL" id="OYD22868.1"/>
    </source>
</evidence>
<evidence type="ECO:0000256" key="4">
    <source>
        <dbReference type="ARBA" id="ARBA00022694"/>
    </source>
</evidence>
<dbReference type="RefSeq" id="WP_094279139.1">
    <property type="nucleotide sequence ID" value="NZ_NQJF01000012.1"/>
</dbReference>
<dbReference type="AlphaFoldDB" id="A0A235CE17"/>
<dbReference type="Proteomes" id="UP000295058">
    <property type="component" value="Unassembled WGS sequence"/>
</dbReference>
<evidence type="ECO:0000313" key="8">
    <source>
        <dbReference type="EMBL" id="TDW56313.1"/>
    </source>
</evidence>
<dbReference type="PANTHER" id="PTHR21392">
    <property type="entry name" value="TRNA-URIDINE AMINOCARBOXYPROPYLTRANSFERASE 2"/>
    <property type="match status" value="1"/>
</dbReference>
<feature type="domain" description="DTW" evidence="6">
    <location>
        <begin position="2"/>
        <end position="185"/>
    </location>
</feature>
<dbReference type="EMBL" id="NQJF01000012">
    <property type="protein sequence ID" value="OYD22868.1"/>
    <property type="molecule type" value="Genomic_DNA"/>
</dbReference>
<reference evidence="7 9" key="1">
    <citation type="submission" date="2017-08" db="EMBL/GenBank/DDBJ databases">
        <title>Draft Genome Sequence of the Marine Bacterium Oceanimonas baumannii ATCC 700832.</title>
        <authorList>
            <person name="Mcclelland W.D."/>
            <person name="Brennan M.A."/>
            <person name="Trachtenberg A.M."/>
            <person name="Maclea K.S."/>
        </authorList>
    </citation>
    <scope>NUCLEOTIDE SEQUENCE [LARGE SCALE GENOMIC DNA]</scope>
    <source>
        <strain evidence="7 9">ATCC 700832</strain>
    </source>
</reference>
<gene>
    <name evidence="7" type="ORF">B6S09_14110</name>
    <name evidence="8" type="ORF">LY04_03116</name>
</gene>